<name>A0AAN6PFV1_9PEZI</name>
<dbReference type="InterPro" id="IPR044553">
    <property type="entry name" value="Bbox1_ANCHR"/>
</dbReference>
<accession>A0AAN6PFV1</accession>
<feature type="region of interest" description="Disordered" evidence="1">
    <location>
        <begin position="54"/>
        <end position="286"/>
    </location>
</feature>
<feature type="compositionally biased region" description="Polar residues" evidence="1">
    <location>
        <begin position="101"/>
        <end position="118"/>
    </location>
</feature>
<feature type="compositionally biased region" description="Basic and acidic residues" evidence="1">
    <location>
        <begin position="57"/>
        <end position="67"/>
    </location>
</feature>
<dbReference type="CDD" id="cd19817">
    <property type="entry name" value="Bbox1_ANCHR-like"/>
    <property type="match status" value="1"/>
</dbReference>
<comment type="caution">
    <text evidence="2">The sequence shown here is derived from an EMBL/GenBank/DDBJ whole genome shotgun (WGS) entry which is preliminary data.</text>
</comment>
<dbReference type="Proteomes" id="UP001303115">
    <property type="component" value="Unassembled WGS sequence"/>
</dbReference>
<evidence type="ECO:0000313" key="2">
    <source>
        <dbReference type="EMBL" id="KAK4039343.1"/>
    </source>
</evidence>
<dbReference type="EMBL" id="MU854403">
    <property type="protein sequence ID" value="KAK4039343.1"/>
    <property type="molecule type" value="Genomic_DNA"/>
</dbReference>
<dbReference type="Pfam" id="PF22586">
    <property type="entry name" value="ANCHR-like_BBOX"/>
    <property type="match status" value="1"/>
</dbReference>
<sequence>MPPSHPNDQSLLDRLNALKLSGVTLDKPANTAILPETDAQPISKEGALAARLRILRSRGEGVPDTEGRPGQPGRPGGVGDAPPPVEPPPSGGPSPKEKVVSQASSASPAGPRNITQERPSYLFVDSQADDEDALDELLEALGEEDFNLAADEDAEPPSGFDASDEAKRVAGLLESLQEGSGHLSSKGSEGPAEDDDDSDGERMTSAVETLLSQIRDEISSPPPPAATPAKNDNHATEPQPRSAGVGNDAGPGTASNAAEGNGDGDELPFTLPAVPSQLVDPVPGPNSGDDFEKDISARMASLRGFGSLDALGLPSAPTFRPQDHNPSSTFGKGLLRSSKYTDEDQKTWCVVCLEDATIECIGCERDVYCGRCWKEMHVGPSAGYDERGHQWVKFERAAHP</sequence>
<evidence type="ECO:0000313" key="3">
    <source>
        <dbReference type="Proteomes" id="UP001303115"/>
    </source>
</evidence>
<protein>
    <recommendedName>
        <fullName evidence="4">Abscission/NoCut checkpoint regulator</fullName>
    </recommendedName>
</protein>
<evidence type="ECO:0000256" key="1">
    <source>
        <dbReference type="SAM" id="MobiDB-lite"/>
    </source>
</evidence>
<dbReference type="AlphaFoldDB" id="A0AAN6PFV1"/>
<reference evidence="3" key="1">
    <citation type="journal article" date="2023" name="Mol. Phylogenet. Evol.">
        <title>Genome-scale phylogeny and comparative genomics of the fungal order Sordariales.</title>
        <authorList>
            <person name="Hensen N."/>
            <person name="Bonometti L."/>
            <person name="Westerberg I."/>
            <person name="Brannstrom I.O."/>
            <person name="Guillou S."/>
            <person name="Cros-Aarteil S."/>
            <person name="Calhoun S."/>
            <person name="Haridas S."/>
            <person name="Kuo A."/>
            <person name="Mondo S."/>
            <person name="Pangilinan J."/>
            <person name="Riley R."/>
            <person name="LaButti K."/>
            <person name="Andreopoulos B."/>
            <person name="Lipzen A."/>
            <person name="Chen C."/>
            <person name="Yan M."/>
            <person name="Daum C."/>
            <person name="Ng V."/>
            <person name="Clum A."/>
            <person name="Steindorff A."/>
            <person name="Ohm R.A."/>
            <person name="Martin F."/>
            <person name="Silar P."/>
            <person name="Natvig D.O."/>
            <person name="Lalanne C."/>
            <person name="Gautier V."/>
            <person name="Ament-Velasquez S.L."/>
            <person name="Kruys A."/>
            <person name="Hutchinson M.I."/>
            <person name="Powell A.J."/>
            <person name="Barry K."/>
            <person name="Miller A.N."/>
            <person name="Grigoriev I.V."/>
            <person name="Debuchy R."/>
            <person name="Gladieux P."/>
            <person name="Hiltunen Thoren M."/>
            <person name="Johannesson H."/>
        </authorList>
    </citation>
    <scope>NUCLEOTIDE SEQUENCE [LARGE SCALE GENOMIC DNA]</scope>
    <source>
        <strain evidence="3">CBS 284.82</strain>
    </source>
</reference>
<gene>
    <name evidence="2" type="ORF">C8A01DRAFT_16687</name>
</gene>
<keyword evidence="3" id="KW-1185">Reference proteome</keyword>
<proteinExistence type="predicted"/>
<evidence type="ECO:0008006" key="4">
    <source>
        <dbReference type="Google" id="ProtNLM"/>
    </source>
</evidence>
<feature type="compositionally biased region" description="Acidic residues" evidence="1">
    <location>
        <begin position="127"/>
        <end position="155"/>
    </location>
</feature>
<dbReference type="PANTHER" id="PTHR46603:SF1">
    <property type="entry name" value="ABSCISSION_NOCUT CHECKPOINT REGULATOR"/>
    <property type="match status" value="1"/>
</dbReference>
<feature type="compositionally biased region" description="Pro residues" evidence="1">
    <location>
        <begin position="81"/>
        <end position="92"/>
    </location>
</feature>
<dbReference type="SUPFAM" id="SSF57845">
    <property type="entry name" value="B-box zinc-binding domain"/>
    <property type="match status" value="1"/>
</dbReference>
<dbReference type="PANTHER" id="PTHR46603">
    <property type="entry name" value="ABSCISSION/NOCUT CHECKPOINT REGULATOR"/>
    <property type="match status" value="1"/>
</dbReference>
<organism evidence="2 3">
    <name type="scientific">Parachaetomium inaequale</name>
    <dbReference type="NCBI Taxonomy" id="2588326"/>
    <lineage>
        <taxon>Eukaryota</taxon>
        <taxon>Fungi</taxon>
        <taxon>Dikarya</taxon>
        <taxon>Ascomycota</taxon>
        <taxon>Pezizomycotina</taxon>
        <taxon>Sordariomycetes</taxon>
        <taxon>Sordariomycetidae</taxon>
        <taxon>Sordariales</taxon>
        <taxon>Chaetomiaceae</taxon>
        <taxon>Parachaetomium</taxon>
    </lineage>
</organism>